<gene>
    <name evidence="1" type="ORF">LPB3_03395</name>
</gene>
<dbReference type="RefSeq" id="WP_065318198.1">
    <property type="nucleotide sequence ID" value="NZ_CP017477.1"/>
</dbReference>
<evidence type="ECO:0000313" key="1">
    <source>
        <dbReference type="EMBL" id="OBY65420.1"/>
    </source>
</evidence>
<reference evidence="2" key="1">
    <citation type="submission" date="2016-02" db="EMBL/GenBank/DDBJ databases">
        <authorList>
            <person name="Shin S.-K."/>
            <person name="Yi H."/>
            <person name="Kim E."/>
        </authorList>
    </citation>
    <scope>NUCLEOTIDE SEQUENCE [LARGE SCALE GENOMIC DNA]</scope>
    <source>
        <strain evidence="2">LPB0003</strain>
    </source>
</reference>
<protein>
    <recommendedName>
        <fullName evidence="3">TonB-dependent receptor</fullName>
    </recommendedName>
</protein>
<organism evidence="1 2">
    <name type="scientific">Polaribacter vadi</name>
    <dbReference type="NCBI Taxonomy" id="1774273"/>
    <lineage>
        <taxon>Bacteria</taxon>
        <taxon>Pseudomonadati</taxon>
        <taxon>Bacteroidota</taxon>
        <taxon>Flavobacteriia</taxon>
        <taxon>Flavobacteriales</taxon>
        <taxon>Flavobacteriaceae</taxon>
    </lineage>
</organism>
<evidence type="ECO:0000313" key="2">
    <source>
        <dbReference type="Proteomes" id="UP000092584"/>
    </source>
</evidence>
<evidence type="ECO:0008006" key="3">
    <source>
        <dbReference type="Google" id="ProtNLM"/>
    </source>
</evidence>
<dbReference type="OrthoDB" id="1427655at2"/>
<dbReference type="AlphaFoldDB" id="A0A1B8U0N4"/>
<dbReference type="STRING" id="1774273.LPB03_01715"/>
<name>A0A1B8U0N4_9FLAO</name>
<dbReference type="Proteomes" id="UP000092584">
    <property type="component" value="Unassembled WGS sequence"/>
</dbReference>
<accession>A0A1B8U0N4</accession>
<dbReference type="SUPFAM" id="SSF49464">
    <property type="entry name" value="Carboxypeptidase regulatory domain-like"/>
    <property type="match status" value="1"/>
</dbReference>
<sequence length="258" mass="29649">MRNQPLLYLLFFCAFTYGQKKNQLITGQLFFDKEPVSDVHIVNKNTNNGTISNDYGLYEIYASIGDVLEFSHLNFMTEEIIVTEEILAQAIYKITLKLKTYELEEIIIEKQKGIFYVDPEIMTGPFVNVNAKTLNLPYANSKKKKDDGIVKLSSGAVVSLDNLIGALNGDNRRKKILKKISTEDSVLSKIRKYYTDDFFITDLNIKPENINPFLNYCFKKNIITHYNEKDLLKLTSILMTESKSFPQDKTEIALIKKN</sequence>
<dbReference type="KEGG" id="pob:LPB03_01715"/>
<dbReference type="EMBL" id="LSFM01000018">
    <property type="protein sequence ID" value="OBY65420.1"/>
    <property type="molecule type" value="Genomic_DNA"/>
</dbReference>
<dbReference type="InterPro" id="IPR008969">
    <property type="entry name" value="CarboxyPept-like_regulatory"/>
</dbReference>
<comment type="caution">
    <text evidence="1">The sequence shown here is derived from an EMBL/GenBank/DDBJ whole genome shotgun (WGS) entry which is preliminary data.</text>
</comment>
<proteinExistence type="predicted"/>
<keyword evidence="2" id="KW-1185">Reference proteome</keyword>